<reference evidence="3" key="1">
    <citation type="journal article" date="2019" name="Int. J. Syst. Evol. Microbiol.">
        <title>The Global Catalogue of Microorganisms (GCM) 10K type strain sequencing project: providing services to taxonomists for standard genome sequencing and annotation.</title>
        <authorList>
            <consortium name="The Broad Institute Genomics Platform"/>
            <consortium name="The Broad Institute Genome Sequencing Center for Infectious Disease"/>
            <person name="Wu L."/>
            <person name="Ma J."/>
        </authorList>
    </citation>
    <scope>NUCLEOTIDE SEQUENCE [LARGE SCALE GENOMIC DNA]</scope>
    <source>
        <strain evidence="3">JCM 13023</strain>
    </source>
</reference>
<organism evidence="2 3">
    <name type="scientific">Prauserella halophila</name>
    <dbReference type="NCBI Taxonomy" id="185641"/>
    <lineage>
        <taxon>Bacteria</taxon>
        <taxon>Bacillati</taxon>
        <taxon>Actinomycetota</taxon>
        <taxon>Actinomycetes</taxon>
        <taxon>Pseudonocardiales</taxon>
        <taxon>Pseudonocardiaceae</taxon>
        <taxon>Prauserella</taxon>
    </lineage>
</organism>
<dbReference type="Gene3D" id="1.20.1260.20">
    <property type="entry name" value="PPE superfamily"/>
    <property type="match status" value="1"/>
</dbReference>
<protein>
    <submittedName>
        <fullName evidence="2">PPE domain-containing protein</fullName>
    </submittedName>
</protein>
<comment type="caution">
    <text evidence="2">The sequence shown here is derived from an EMBL/GenBank/DDBJ whole genome shotgun (WGS) entry which is preliminary data.</text>
</comment>
<dbReference type="InterPro" id="IPR038332">
    <property type="entry name" value="PPE_sf"/>
</dbReference>
<dbReference type="RefSeq" id="WP_253861848.1">
    <property type="nucleotide sequence ID" value="NZ_BAAALN010000001.1"/>
</dbReference>
<feature type="region of interest" description="Disordered" evidence="1">
    <location>
        <begin position="1"/>
        <end position="42"/>
    </location>
</feature>
<dbReference type="SUPFAM" id="SSF140459">
    <property type="entry name" value="PE/PPE dimer-like"/>
    <property type="match status" value="1"/>
</dbReference>
<evidence type="ECO:0000313" key="3">
    <source>
        <dbReference type="Proteomes" id="UP001500653"/>
    </source>
</evidence>
<proteinExistence type="predicted"/>
<evidence type="ECO:0000256" key="1">
    <source>
        <dbReference type="SAM" id="MobiDB-lite"/>
    </source>
</evidence>
<dbReference type="Proteomes" id="UP001500653">
    <property type="component" value="Unassembled WGS sequence"/>
</dbReference>
<feature type="compositionally biased region" description="Basic and acidic residues" evidence="1">
    <location>
        <begin position="1"/>
        <end position="22"/>
    </location>
</feature>
<sequence>MTERRHGGAEHGGAEHGGEEHGGAATADPAGGGVRDPLVPEPDVRYEWYSHEQLKAMVDSGNDPESAGEVGAGWYGLGRALHEAVGQLAGTTAASEDVWQGEAGRALRAALDRARSWAGQAAATADAVGGAVVSQSGVAAQARSAMPDPVSYDPGAMIRDAIATGDLAALAGMTDTMAQRRAEAEEARRRAVDVLHARDRALRDAARVPSFTTPPSLSGPA</sequence>
<dbReference type="EMBL" id="BAAALN010000001">
    <property type="protein sequence ID" value="GAA1224634.1"/>
    <property type="molecule type" value="Genomic_DNA"/>
</dbReference>
<keyword evidence="3" id="KW-1185">Reference proteome</keyword>
<name>A0ABP4GKA5_9PSEU</name>
<gene>
    <name evidence="2" type="ORF">GCM10009676_02820</name>
</gene>
<accession>A0ABP4GKA5</accession>
<evidence type="ECO:0000313" key="2">
    <source>
        <dbReference type="EMBL" id="GAA1224634.1"/>
    </source>
</evidence>